<sequence>MYEGRRGRRHAGEVGDGRRSDQTASGGAEGKGCREHLGGSELNWTCSVYLALDPHLYLEQDTFSIDAANFPSVSLKTLLAELP</sequence>
<evidence type="ECO:0000256" key="1">
    <source>
        <dbReference type="SAM" id="MobiDB-lite"/>
    </source>
</evidence>
<gene>
    <name evidence="2" type="ORF">AMECASPLE_026220</name>
</gene>
<reference evidence="2 3" key="1">
    <citation type="submission" date="2021-06" db="EMBL/GenBank/DDBJ databases">
        <authorList>
            <person name="Palmer J.M."/>
        </authorList>
    </citation>
    <scope>NUCLEOTIDE SEQUENCE [LARGE SCALE GENOMIC DNA]</scope>
    <source>
        <strain evidence="2 3">AS_MEX2019</strain>
        <tissue evidence="2">Muscle</tissue>
    </source>
</reference>
<keyword evidence="3" id="KW-1185">Reference proteome</keyword>
<protein>
    <submittedName>
        <fullName evidence="2">Uncharacterized protein</fullName>
    </submittedName>
</protein>
<feature type="compositionally biased region" description="Basic and acidic residues" evidence="1">
    <location>
        <begin position="10"/>
        <end position="21"/>
    </location>
</feature>
<evidence type="ECO:0000313" key="3">
    <source>
        <dbReference type="Proteomes" id="UP001469553"/>
    </source>
</evidence>
<comment type="caution">
    <text evidence="2">The sequence shown here is derived from an EMBL/GenBank/DDBJ whole genome shotgun (WGS) entry which is preliminary data.</text>
</comment>
<proteinExistence type="predicted"/>
<organism evidence="2 3">
    <name type="scientific">Ameca splendens</name>
    <dbReference type="NCBI Taxonomy" id="208324"/>
    <lineage>
        <taxon>Eukaryota</taxon>
        <taxon>Metazoa</taxon>
        <taxon>Chordata</taxon>
        <taxon>Craniata</taxon>
        <taxon>Vertebrata</taxon>
        <taxon>Euteleostomi</taxon>
        <taxon>Actinopterygii</taxon>
        <taxon>Neopterygii</taxon>
        <taxon>Teleostei</taxon>
        <taxon>Neoteleostei</taxon>
        <taxon>Acanthomorphata</taxon>
        <taxon>Ovalentaria</taxon>
        <taxon>Atherinomorphae</taxon>
        <taxon>Cyprinodontiformes</taxon>
        <taxon>Goodeidae</taxon>
        <taxon>Ameca</taxon>
    </lineage>
</organism>
<evidence type="ECO:0000313" key="2">
    <source>
        <dbReference type="EMBL" id="MEQ2311978.1"/>
    </source>
</evidence>
<feature type="region of interest" description="Disordered" evidence="1">
    <location>
        <begin position="1"/>
        <end position="36"/>
    </location>
</feature>
<dbReference type="Proteomes" id="UP001469553">
    <property type="component" value="Unassembled WGS sequence"/>
</dbReference>
<dbReference type="EMBL" id="JAHRIP010077892">
    <property type="protein sequence ID" value="MEQ2311978.1"/>
    <property type="molecule type" value="Genomic_DNA"/>
</dbReference>
<accession>A0ABV1A0E7</accession>
<name>A0ABV1A0E7_9TELE</name>